<sequence>MEVGQIAGADTNNSTGSMSRHTLNLGPNLPAQATPLQARSSSHNDRSSTTQQQQQLSLGSASSFRRSRSHPDPTSEASVQNGSSAGPPQSIRYINPNSPTPVVFPRSPSRSIHPFSSQFHRPPPPASPLSPPAGVQGSPRISAGSNLVDHNDPFGSPQVRSSSTPFSLGFSPGFSPSRSAKRSGLAGTGASPSIRRRLFFDDGSDNSDDSKGKSSATSNDVAAKGSTRRLSMLSNSQRQNDPAIDEMARDIIRRAVDEGHEQVNLSDLGLTHLPVEICELKDLIVLTPHQTMQSNLEINLSSNLLHSFPTSLCQLQNLTMLFLSHNKLESIPPSIYHLQNLTYLSIANNHIKYLPFEITLLPKLTSVTAHPNRYLSLPLPHQRRGFLHIQSSNSIAAPPNSPDAMDIEVPTSIQDEECSCCLDTSGWQAYHVLFQKPLPSLIDLAARAIPSEDLKLLDRFHLTTSPSSSKISFGNASNFNQLPRSPLLAQSPSTFDPLYSGNTVSGWSCGLNSGSDGSYSEQLGYKLVDKVRLQMDAKHSSNICAICKSNFLYPLVEFYVWTTIGVAINRPTTASPPPQLVSATFNSPISSGNNSKLIPFHVRCCSNKCIRASSLDKLMRQLCIP</sequence>
<accession>A0A9W7ZTL9</accession>
<feature type="compositionally biased region" description="Low complexity" evidence="3">
    <location>
        <begin position="160"/>
        <end position="178"/>
    </location>
</feature>
<evidence type="ECO:0000313" key="4">
    <source>
        <dbReference type="EMBL" id="KAJ1912672.1"/>
    </source>
</evidence>
<feature type="region of interest" description="Disordered" evidence="3">
    <location>
        <begin position="1"/>
        <end position="244"/>
    </location>
</feature>
<name>A0A9W7ZTL9_9FUNG</name>
<dbReference type="AlphaFoldDB" id="A0A9W7ZTL9"/>
<feature type="compositionally biased region" description="Pro residues" evidence="3">
    <location>
        <begin position="121"/>
        <end position="131"/>
    </location>
</feature>
<evidence type="ECO:0000256" key="2">
    <source>
        <dbReference type="ARBA" id="ARBA00022737"/>
    </source>
</evidence>
<feature type="compositionally biased region" description="Polar residues" evidence="3">
    <location>
        <begin position="108"/>
        <end position="119"/>
    </location>
</feature>
<dbReference type="Pfam" id="PF13855">
    <property type="entry name" value="LRR_8"/>
    <property type="match status" value="1"/>
</dbReference>
<dbReference type="SMART" id="SM00369">
    <property type="entry name" value="LRR_TYP"/>
    <property type="match status" value="2"/>
</dbReference>
<dbReference type="PANTHER" id="PTHR48051:SF54">
    <property type="entry name" value="LEUCINE-RICH REPEAT-CONTAINING PROTEIN"/>
    <property type="match status" value="1"/>
</dbReference>
<feature type="compositionally biased region" description="Polar residues" evidence="3">
    <location>
        <begin position="10"/>
        <end position="22"/>
    </location>
</feature>
<dbReference type="InterPro" id="IPR032675">
    <property type="entry name" value="LRR_dom_sf"/>
</dbReference>
<proteinExistence type="predicted"/>
<dbReference type="PROSITE" id="PS51450">
    <property type="entry name" value="LRR"/>
    <property type="match status" value="2"/>
</dbReference>
<feature type="compositionally biased region" description="Polar residues" evidence="3">
    <location>
        <begin position="75"/>
        <end position="87"/>
    </location>
</feature>
<evidence type="ECO:0000256" key="1">
    <source>
        <dbReference type="ARBA" id="ARBA00022614"/>
    </source>
</evidence>
<dbReference type="InterPro" id="IPR050216">
    <property type="entry name" value="LRR_domain-containing"/>
</dbReference>
<feature type="compositionally biased region" description="Polar residues" evidence="3">
    <location>
        <begin position="228"/>
        <end position="240"/>
    </location>
</feature>
<dbReference type="GO" id="GO:0005737">
    <property type="term" value="C:cytoplasm"/>
    <property type="evidence" value="ECO:0007669"/>
    <property type="project" value="TreeGrafter"/>
</dbReference>
<keyword evidence="1" id="KW-0433">Leucine-rich repeat</keyword>
<dbReference type="OrthoDB" id="660555at2759"/>
<dbReference type="Proteomes" id="UP001150538">
    <property type="component" value="Unassembled WGS sequence"/>
</dbReference>
<dbReference type="PANTHER" id="PTHR48051">
    <property type="match status" value="1"/>
</dbReference>
<organism evidence="4 5">
    <name type="scientific">Mycoemilia scoparia</name>
    <dbReference type="NCBI Taxonomy" id="417184"/>
    <lineage>
        <taxon>Eukaryota</taxon>
        <taxon>Fungi</taxon>
        <taxon>Fungi incertae sedis</taxon>
        <taxon>Zoopagomycota</taxon>
        <taxon>Kickxellomycotina</taxon>
        <taxon>Kickxellomycetes</taxon>
        <taxon>Kickxellales</taxon>
        <taxon>Kickxellaceae</taxon>
        <taxon>Mycoemilia</taxon>
    </lineage>
</organism>
<reference evidence="4" key="1">
    <citation type="submission" date="2022-07" db="EMBL/GenBank/DDBJ databases">
        <title>Phylogenomic reconstructions and comparative analyses of Kickxellomycotina fungi.</title>
        <authorList>
            <person name="Reynolds N.K."/>
            <person name="Stajich J.E."/>
            <person name="Barry K."/>
            <person name="Grigoriev I.V."/>
            <person name="Crous P."/>
            <person name="Smith M.E."/>
        </authorList>
    </citation>
    <scope>NUCLEOTIDE SEQUENCE</scope>
    <source>
        <strain evidence="4">NBRC 100468</strain>
    </source>
</reference>
<dbReference type="Gene3D" id="3.80.10.10">
    <property type="entry name" value="Ribonuclease Inhibitor"/>
    <property type="match status" value="1"/>
</dbReference>
<dbReference type="InterPro" id="IPR001611">
    <property type="entry name" value="Leu-rich_rpt"/>
</dbReference>
<comment type="caution">
    <text evidence="4">The sequence shown here is derived from an EMBL/GenBank/DDBJ whole genome shotgun (WGS) entry which is preliminary data.</text>
</comment>
<gene>
    <name evidence="4" type="ORF">H4219_005518</name>
</gene>
<evidence type="ECO:0000313" key="5">
    <source>
        <dbReference type="Proteomes" id="UP001150538"/>
    </source>
</evidence>
<keyword evidence="2" id="KW-0677">Repeat</keyword>
<evidence type="ECO:0000256" key="3">
    <source>
        <dbReference type="SAM" id="MobiDB-lite"/>
    </source>
</evidence>
<protein>
    <submittedName>
        <fullName evidence="4">Uncharacterized protein</fullName>
    </submittedName>
</protein>
<feature type="compositionally biased region" description="Low complexity" evidence="3">
    <location>
        <begin position="47"/>
        <end position="63"/>
    </location>
</feature>
<dbReference type="InterPro" id="IPR003591">
    <property type="entry name" value="Leu-rich_rpt_typical-subtyp"/>
</dbReference>
<dbReference type="SUPFAM" id="SSF52058">
    <property type="entry name" value="L domain-like"/>
    <property type="match status" value="1"/>
</dbReference>
<dbReference type="EMBL" id="JANBPU010000323">
    <property type="protein sequence ID" value="KAJ1912672.1"/>
    <property type="molecule type" value="Genomic_DNA"/>
</dbReference>
<keyword evidence="5" id="KW-1185">Reference proteome</keyword>